<gene>
    <name evidence="3" type="ORF">DILT_LOCUS4648</name>
</gene>
<dbReference type="PANTHER" id="PTHR23248">
    <property type="entry name" value="PHOSPHOLIPID SCRAMBLASE-RELATED"/>
    <property type="match status" value="1"/>
</dbReference>
<comment type="function">
    <text evidence="2">May mediate accelerated ATP-independent bidirectional transbilayer migration of phospholipids upon binding calcium ions that results in a loss of phospholipid asymmetry in the plasma membrane.</text>
</comment>
<keyword evidence="2" id="KW-0106">Calcium</keyword>
<keyword evidence="4" id="KW-1185">Reference proteome</keyword>
<reference evidence="3 4" key="1">
    <citation type="submission" date="2018-11" db="EMBL/GenBank/DDBJ databases">
        <authorList>
            <consortium name="Pathogen Informatics"/>
        </authorList>
    </citation>
    <scope>NUCLEOTIDE SEQUENCE [LARGE SCALE GENOMIC DNA]</scope>
</reference>
<evidence type="ECO:0000256" key="1">
    <source>
        <dbReference type="ARBA" id="ARBA00005350"/>
    </source>
</evidence>
<dbReference type="Proteomes" id="UP000281553">
    <property type="component" value="Unassembled WGS sequence"/>
</dbReference>
<evidence type="ECO:0000313" key="3">
    <source>
        <dbReference type="EMBL" id="VDN08817.1"/>
    </source>
</evidence>
<dbReference type="PANTHER" id="PTHR23248:SF63">
    <property type="entry name" value="PHOSPHOLIPID SCRAMBLASE"/>
    <property type="match status" value="1"/>
</dbReference>
<dbReference type="Pfam" id="PF03803">
    <property type="entry name" value="Scramblase"/>
    <property type="match status" value="1"/>
</dbReference>
<dbReference type="GO" id="GO:0017128">
    <property type="term" value="F:phospholipid scramblase activity"/>
    <property type="evidence" value="ECO:0007669"/>
    <property type="project" value="InterPro"/>
</dbReference>
<sequence>MYTAPSMLNPAGFSDIKDLTSLFVKIADELGLKTMISRPSIDNYQQFSETIVPQEMTNQAIAWMPRPPTNVPCPAGLEYLVSLDKLVVKQKKEMLEIFTGWETENKYVVLNALGQQVFFAKEDSPTLARMFLGPGRAFEIKLDDSTGTKLFRLFCDAPICCKWVICRCSTACLDEVEVKCPTGGTLGYIRQQHRGCETLYFVKDASGSTLLQIQGPSLCCNFSFMGTNVSYKVLTADGEHTIGEISKEWKGFLQEYMTDADTFAVTFPMDLQVKAKALLMGATFLIVCYTKHPPCHSFFASALFITVIDRFHSELTKI</sequence>
<dbReference type="OrthoDB" id="191150at2759"/>
<comment type="cofactor">
    <cofactor evidence="2">
        <name>Ca(2+)</name>
        <dbReference type="ChEBI" id="CHEBI:29108"/>
    </cofactor>
</comment>
<accession>A0A3P7LAH3</accession>
<evidence type="ECO:0000313" key="4">
    <source>
        <dbReference type="Proteomes" id="UP000281553"/>
    </source>
</evidence>
<protein>
    <recommendedName>
        <fullName evidence="2">Phospholipid scramblase</fullName>
    </recommendedName>
</protein>
<name>A0A3P7LAH3_DIBLA</name>
<keyword evidence="2" id="KW-0449">Lipoprotein</keyword>
<evidence type="ECO:0000256" key="2">
    <source>
        <dbReference type="RuleBase" id="RU363116"/>
    </source>
</evidence>
<dbReference type="InterPro" id="IPR005552">
    <property type="entry name" value="Scramblase"/>
</dbReference>
<keyword evidence="2" id="KW-0564">Palmitate</keyword>
<dbReference type="GO" id="GO:0005886">
    <property type="term" value="C:plasma membrane"/>
    <property type="evidence" value="ECO:0007669"/>
    <property type="project" value="TreeGrafter"/>
</dbReference>
<dbReference type="AlphaFoldDB" id="A0A3P7LAH3"/>
<comment type="similarity">
    <text evidence="1 2">Belongs to the phospholipid scramblase family.</text>
</comment>
<proteinExistence type="inferred from homology"/>
<dbReference type="EMBL" id="UYRU01045848">
    <property type="protein sequence ID" value="VDN08817.1"/>
    <property type="molecule type" value="Genomic_DNA"/>
</dbReference>
<organism evidence="3 4">
    <name type="scientific">Dibothriocephalus latus</name>
    <name type="common">Fish tapeworm</name>
    <name type="synonym">Diphyllobothrium latum</name>
    <dbReference type="NCBI Taxonomy" id="60516"/>
    <lineage>
        <taxon>Eukaryota</taxon>
        <taxon>Metazoa</taxon>
        <taxon>Spiralia</taxon>
        <taxon>Lophotrochozoa</taxon>
        <taxon>Platyhelminthes</taxon>
        <taxon>Cestoda</taxon>
        <taxon>Eucestoda</taxon>
        <taxon>Diphyllobothriidea</taxon>
        <taxon>Diphyllobothriidae</taxon>
        <taxon>Dibothriocephalus</taxon>
    </lineage>
</organism>